<keyword evidence="2" id="KW-0813">Transport</keyword>
<dbReference type="InterPro" id="IPR045263">
    <property type="entry name" value="GLUT"/>
</dbReference>
<dbReference type="GO" id="GO:0016020">
    <property type="term" value="C:membrane"/>
    <property type="evidence" value="ECO:0007669"/>
    <property type="project" value="UniProtKB-SubCell"/>
</dbReference>
<name>A0AAV5BZ99_ELECO</name>
<proteinExistence type="predicted"/>
<dbReference type="PRINTS" id="PR00171">
    <property type="entry name" value="SUGRTRNSPORT"/>
</dbReference>
<evidence type="ECO:0000259" key="7">
    <source>
        <dbReference type="PROSITE" id="PS50850"/>
    </source>
</evidence>
<protein>
    <recommendedName>
        <fullName evidence="7">Major facilitator superfamily (MFS) profile domain-containing protein</fullName>
    </recommendedName>
</protein>
<gene>
    <name evidence="8" type="primary">ga07179</name>
    <name evidence="8" type="ORF">PR202_ga07179</name>
</gene>
<feature type="transmembrane region" description="Helical" evidence="6">
    <location>
        <begin position="414"/>
        <end position="436"/>
    </location>
</feature>
<feature type="transmembrane region" description="Helical" evidence="6">
    <location>
        <begin position="377"/>
        <end position="402"/>
    </location>
</feature>
<dbReference type="PANTHER" id="PTHR23503">
    <property type="entry name" value="SOLUTE CARRIER FAMILY 2"/>
    <property type="match status" value="1"/>
</dbReference>
<dbReference type="InterPro" id="IPR005828">
    <property type="entry name" value="MFS_sugar_transport-like"/>
</dbReference>
<organism evidence="8 9">
    <name type="scientific">Eleusine coracana subsp. coracana</name>
    <dbReference type="NCBI Taxonomy" id="191504"/>
    <lineage>
        <taxon>Eukaryota</taxon>
        <taxon>Viridiplantae</taxon>
        <taxon>Streptophyta</taxon>
        <taxon>Embryophyta</taxon>
        <taxon>Tracheophyta</taxon>
        <taxon>Spermatophyta</taxon>
        <taxon>Magnoliopsida</taxon>
        <taxon>Liliopsida</taxon>
        <taxon>Poales</taxon>
        <taxon>Poaceae</taxon>
        <taxon>PACMAD clade</taxon>
        <taxon>Chloridoideae</taxon>
        <taxon>Cynodonteae</taxon>
        <taxon>Eleusininae</taxon>
        <taxon>Eleusine</taxon>
    </lineage>
</organism>
<feature type="transmembrane region" description="Helical" evidence="6">
    <location>
        <begin position="118"/>
        <end position="135"/>
    </location>
</feature>
<accession>A0AAV5BZ99</accession>
<feature type="domain" description="Major facilitator superfamily (MFS) profile" evidence="7">
    <location>
        <begin position="45"/>
        <end position="470"/>
    </location>
</feature>
<evidence type="ECO:0000313" key="9">
    <source>
        <dbReference type="Proteomes" id="UP001054889"/>
    </source>
</evidence>
<sequence length="485" mass="52973">MRWKLNNSAYKRVPSRDAAMDHDVETPVKVNDGGSGPSWRMSLPHVCVATLTSFLFGYHSGCVLLLFHVFLLCLFQPLCFCRLVTRVAISISCFRVVNEPLESISTDLGFAGNTLAEGLVVSICLGGAFIGCLFSGSVADSIGRRRAFQLSAVPMIIGAAISALTNSMEGMLFGRFLVGTGMGLGPPVASLYITEVSPPGVRGTYGSFVQIATCLGIIVSLLIGTPVKDIDRWWRVCFWVAAIPAMLLALGMEFCAESPHWLYKCGRISEAEMQFEKLLGPLHVKSAMAELSRSERDDGESVKYSELFRGRHFNVVFIGTTLFALQQLSGINSVFYFSSTVFRSVGVPASFANICMGVSNLSGHWSKSSVSWLCKCVFSVGGILMFVLSFSLGAGPVPGLLLPEIFPNKIRAKAVALCMSVHWVRIFNFLVSLLFLRMLEQLGPQLLYTIFSSFCVIAAIFVRRNVVETKGKTLQEIEVSLLQAQ</sequence>
<feature type="transmembrane region" description="Helical" evidence="6">
    <location>
        <begin position="43"/>
        <end position="67"/>
    </location>
</feature>
<dbReference type="AlphaFoldDB" id="A0AAV5BZ99"/>
<feature type="transmembrane region" description="Helical" evidence="6">
    <location>
        <begin position="172"/>
        <end position="193"/>
    </location>
</feature>
<dbReference type="InterPro" id="IPR036259">
    <property type="entry name" value="MFS_trans_sf"/>
</dbReference>
<evidence type="ECO:0000256" key="1">
    <source>
        <dbReference type="ARBA" id="ARBA00004141"/>
    </source>
</evidence>
<evidence type="ECO:0000256" key="5">
    <source>
        <dbReference type="ARBA" id="ARBA00023136"/>
    </source>
</evidence>
<keyword evidence="3 6" id="KW-0812">Transmembrane</keyword>
<dbReference type="EMBL" id="BQKI01000003">
    <property type="protein sequence ID" value="GJM90858.1"/>
    <property type="molecule type" value="Genomic_DNA"/>
</dbReference>
<comment type="subcellular location">
    <subcellularLocation>
        <location evidence="1">Membrane</location>
        <topology evidence="1">Multi-pass membrane protein</topology>
    </subcellularLocation>
</comment>
<dbReference type="Pfam" id="PF00083">
    <property type="entry name" value="Sugar_tr"/>
    <property type="match status" value="2"/>
</dbReference>
<keyword evidence="5 6" id="KW-0472">Membrane</keyword>
<evidence type="ECO:0000256" key="4">
    <source>
        <dbReference type="ARBA" id="ARBA00022989"/>
    </source>
</evidence>
<evidence type="ECO:0000256" key="2">
    <source>
        <dbReference type="ARBA" id="ARBA00022448"/>
    </source>
</evidence>
<dbReference type="CDD" id="cd17315">
    <property type="entry name" value="MFS_GLUT_like"/>
    <property type="match status" value="1"/>
</dbReference>
<dbReference type="SUPFAM" id="SSF103473">
    <property type="entry name" value="MFS general substrate transporter"/>
    <property type="match status" value="1"/>
</dbReference>
<keyword evidence="9" id="KW-1185">Reference proteome</keyword>
<evidence type="ECO:0000256" key="6">
    <source>
        <dbReference type="SAM" id="Phobius"/>
    </source>
</evidence>
<reference evidence="8" key="1">
    <citation type="journal article" date="2018" name="DNA Res.">
        <title>Multiple hybrid de novo genome assembly of finger millet, an orphan allotetraploid crop.</title>
        <authorList>
            <person name="Hatakeyama M."/>
            <person name="Aluri S."/>
            <person name="Balachadran M.T."/>
            <person name="Sivarajan S.R."/>
            <person name="Patrignani A."/>
            <person name="Gruter S."/>
            <person name="Poveda L."/>
            <person name="Shimizu-Inatsugi R."/>
            <person name="Baeten J."/>
            <person name="Francoijs K.J."/>
            <person name="Nataraja K.N."/>
            <person name="Reddy Y.A.N."/>
            <person name="Phadnis S."/>
            <person name="Ravikumar R.L."/>
            <person name="Schlapbach R."/>
            <person name="Sreeman S.M."/>
            <person name="Shimizu K.K."/>
        </authorList>
    </citation>
    <scope>NUCLEOTIDE SEQUENCE</scope>
</reference>
<evidence type="ECO:0000256" key="3">
    <source>
        <dbReference type="ARBA" id="ARBA00022692"/>
    </source>
</evidence>
<evidence type="ECO:0000313" key="8">
    <source>
        <dbReference type="EMBL" id="GJM90858.1"/>
    </source>
</evidence>
<reference evidence="8" key="2">
    <citation type="submission" date="2021-12" db="EMBL/GenBank/DDBJ databases">
        <title>Resequencing data analysis of finger millet.</title>
        <authorList>
            <person name="Hatakeyama M."/>
            <person name="Aluri S."/>
            <person name="Balachadran M.T."/>
            <person name="Sivarajan S.R."/>
            <person name="Poveda L."/>
            <person name="Shimizu-Inatsugi R."/>
            <person name="Schlapbach R."/>
            <person name="Sreeman S.M."/>
            <person name="Shimizu K.K."/>
        </authorList>
    </citation>
    <scope>NUCLEOTIDE SEQUENCE</scope>
</reference>
<feature type="transmembrane region" description="Helical" evidence="6">
    <location>
        <begin position="313"/>
        <end position="337"/>
    </location>
</feature>
<dbReference type="InterPro" id="IPR003663">
    <property type="entry name" value="Sugar/inositol_transpt"/>
</dbReference>
<dbReference type="InterPro" id="IPR020846">
    <property type="entry name" value="MFS_dom"/>
</dbReference>
<keyword evidence="4 6" id="KW-1133">Transmembrane helix</keyword>
<feature type="transmembrane region" description="Helical" evidence="6">
    <location>
        <begin position="442"/>
        <end position="462"/>
    </location>
</feature>
<dbReference type="Proteomes" id="UP001054889">
    <property type="component" value="Unassembled WGS sequence"/>
</dbReference>
<comment type="caution">
    <text evidence="8">The sequence shown here is derived from an EMBL/GenBank/DDBJ whole genome shotgun (WGS) entry which is preliminary data.</text>
</comment>
<dbReference type="PANTHER" id="PTHR23503:SF8">
    <property type="entry name" value="FACILITATED GLUCOSE TRANSPORTER PROTEIN 1"/>
    <property type="match status" value="1"/>
</dbReference>
<dbReference type="Gene3D" id="1.20.1250.20">
    <property type="entry name" value="MFS general substrate transporter like domains"/>
    <property type="match status" value="2"/>
</dbReference>
<dbReference type="GO" id="GO:0015149">
    <property type="term" value="F:hexose transmembrane transporter activity"/>
    <property type="evidence" value="ECO:0007669"/>
    <property type="project" value="TreeGrafter"/>
</dbReference>
<dbReference type="PROSITE" id="PS50850">
    <property type="entry name" value="MFS"/>
    <property type="match status" value="1"/>
</dbReference>
<feature type="transmembrane region" description="Helical" evidence="6">
    <location>
        <begin position="233"/>
        <end position="254"/>
    </location>
</feature>
<feature type="transmembrane region" description="Helical" evidence="6">
    <location>
        <begin position="205"/>
        <end position="227"/>
    </location>
</feature>